<evidence type="ECO:0000313" key="3">
    <source>
        <dbReference type="Proteomes" id="UP000521943"/>
    </source>
</evidence>
<dbReference type="OrthoDB" id="2107166at2759"/>
<name>A0A8H6HPZ8_9AGAR</name>
<dbReference type="EMBL" id="JACGCI010000052">
    <property type="protein sequence ID" value="KAF6751059.1"/>
    <property type="molecule type" value="Genomic_DNA"/>
</dbReference>
<evidence type="ECO:0000256" key="1">
    <source>
        <dbReference type="SAM" id="MobiDB-lite"/>
    </source>
</evidence>
<evidence type="ECO:0000313" key="2">
    <source>
        <dbReference type="EMBL" id="KAF6751059.1"/>
    </source>
</evidence>
<organism evidence="2 3">
    <name type="scientific">Ephemerocybe angulata</name>
    <dbReference type="NCBI Taxonomy" id="980116"/>
    <lineage>
        <taxon>Eukaryota</taxon>
        <taxon>Fungi</taxon>
        <taxon>Dikarya</taxon>
        <taxon>Basidiomycota</taxon>
        <taxon>Agaricomycotina</taxon>
        <taxon>Agaricomycetes</taxon>
        <taxon>Agaricomycetidae</taxon>
        <taxon>Agaricales</taxon>
        <taxon>Agaricineae</taxon>
        <taxon>Psathyrellaceae</taxon>
        <taxon>Ephemerocybe</taxon>
    </lineage>
</organism>
<accession>A0A8H6HPZ8</accession>
<feature type="region of interest" description="Disordered" evidence="1">
    <location>
        <begin position="1"/>
        <end position="20"/>
    </location>
</feature>
<sequence length="129" mass="14353">MPSRQWTQLNDPHSEPDGIQRIGYDADTAQYTFRHPNGALYQGSEYGGDLTPVRDHIQRVEAERPEVFDDYTRTRPSNVSIPTTFQDILPSSLITVTSCAAAPSVDDAPADLINLLHKADPRQLASCRD</sequence>
<keyword evidence="3" id="KW-1185">Reference proteome</keyword>
<protein>
    <submittedName>
        <fullName evidence="2">Uncharacterized protein</fullName>
    </submittedName>
</protein>
<feature type="compositionally biased region" description="Polar residues" evidence="1">
    <location>
        <begin position="1"/>
        <end position="11"/>
    </location>
</feature>
<reference evidence="2 3" key="1">
    <citation type="submission" date="2020-07" db="EMBL/GenBank/DDBJ databases">
        <title>Comparative genomics of pyrophilous fungi reveals a link between fire events and developmental genes.</title>
        <authorList>
            <consortium name="DOE Joint Genome Institute"/>
            <person name="Steindorff A.S."/>
            <person name="Carver A."/>
            <person name="Calhoun S."/>
            <person name="Stillman K."/>
            <person name="Liu H."/>
            <person name="Lipzen A."/>
            <person name="Pangilinan J."/>
            <person name="Labutti K."/>
            <person name="Bruns T.D."/>
            <person name="Grigoriev I.V."/>
        </authorList>
    </citation>
    <scope>NUCLEOTIDE SEQUENCE [LARGE SCALE GENOMIC DNA]</scope>
    <source>
        <strain evidence="2 3">CBS 144469</strain>
    </source>
</reference>
<dbReference type="AlphaFoldDB" id="A0A8H6HPZ8"/>
<gene>
    <name evidence="2" type="ORF">DFP72DRAFT_908371</name>
</gene>
<comment type="caution">
    <text evidence="2">The sequence shown here is derived from an EMBL/GenBank/DDBJ whole genome shotgun (WGS) entry which is preliminary data.</text>
</comment>
<dbReference type="Proteomes" id="UP000521943">
    <property type="component" value="Unassembled WGS sequence"/>
</dbReference>
<proteinExistence type="predicted"/>